<evidence type="ECO:0000313" key="4">
    <source>
        <dbReference type="Proteomes" id="UP000002785"/>
    </source>
</evidence>
<dbReference type="eggNOG" id="COG0151">
    <property type="taxonomic scope" value="Bacteria"/>
</dbReference>
<dbReference type="AlphaFoldDB" id="B5HTG7"/>
<dbReference type="InterPro" id="IPR040570">
    <property type="entry name" value="LAL_C2"/>
</dbReference>
<reference evidence="3" key="1">
    <citation type="submission" date="2009-10" db="EMBL/GenBank/DDBJ databases">
        <title>The genome sequence of Streptomyces sviceus strain ATCC 29083.</title>
        <authorList>
            <consortium name="The Broad Institute Genome Sequencing Platform"/>
            <consortium name="Broad Institute Microbial Sequencing Center"/>
            <person name="Fischbach M."/>
            <person name="Godfrey P."/>
            <person name="Ward D."/>
            <person name="Young S."/>
            <person name="Zeng Q."/>
            <person name="Koehrsen M."/>
            <person name="Alvarado L."/>
            <person name="Berlin A.M."/>
            <person name="Bochicchio J."/>
            <person name="Borenstein D."/>
            <person name="Chapman S.B."/>
            <person name="Chen Z."/>
            <person name="Engels R."/>
            <person name="Freedman E."/>
            <person name="Gellesch M."/>
            <person name="Goldberg J."/>
            <person name="Griggs A."/>
            <person name="Gujja S."/>
            <person name="Heilman E.R."/>
            <person name="Heiman D.I."/>
            <person name="Hepburn T.A."/>
            <person name="Howarth C."/>
            <person name="Jen D."/>
            <person name="Larson L."/>
            <person name="Lewis B."/>
            <person name="Mehta T."/>
            <person name="Park D."/>
            <person name="Pearson M."/>
            <person name="Richards J."/>
            <person name="Roberts A."/>
            <person name="Saif S."/>
            <person name="Shea T.D."/>
            <person name="Shenoy N."/>
            <person name="Sisk P."/>
            <person name="Stolte C."/>
            <person name="Sykes S.N."/>
            <person name="Thomson T."/>
            <person name="Walk T."/>
            <person name="White J."/>
            <person name="Yandava C."/>
            <person name="Straight P."/>
            <person name="Clardy J."/>
            <person name="Hung D."/>
            <person name="Kolter R."/>
            <person name="Mekalanos J."/>
            <person name="Walker S."/>
            <person name="Walsh C.T."/>
            <person name="Wieland-Brown L.C."/>
            <person name="Haas B."/>
            <person name="Nusbaum C."/>
            <person name="Birren B."/>
        </authorList>
    </citation>
    <scope>NUCLEOTIDE SEQUENCE [LARGE SCALE GENOMIC DNA]</scope>
    <source>
        <strain evidence="3">ATCC 29083</strain>
    </source>
</reference>
<feature type="region of interest" description="Disordered" evidence="1">
    <location>
        <begin position="38"/>
        <end position="63"/>
    </location>
</feature>
<dbReference type="Gene3D" id="3.30.470.20">
    <property type="entry name" value="ATP-grasp fold, B domain"/>
    <property type="match status" value="1"/>
</dbReference>
<dbReference type="Pfam" id="PF18603">
    <property type="entry name" value="LAL_C2"/>
    <property type="match status" value="1"/>
</dbReference>
<proteinExistence type="predicted"/>
<keyword evidence="4" id="KW-1185">Reference proteome</keyword>
<dbReference type="EMBL" id="CM000951">
    <property type="protein sequence ID" value="EDY56281.1"/>
    <property type="molecule type" value="Genomic_DNA"/>
</dbReference>
<protein>
    <submittedName>
        <fullName evidence="3">Phosphoribosylglycinamide synthetase</fullName>
    </submittedName>
</protein>
<gene>
    <name evidence="3" type="ORF">SSEG_02697</name>
</gene>
<name>B5HTG7_STRX2</name>
<organism evidence="3 4">
    <name type="scientific">Streptomyces sviceus (strain ATCC 29083 / DSM 924 / JCM 4929 / NBRC 13980 / NCIMB 11184 / NRRL 5439 / UC 5370)</name>
    <dbReference type="NCBI Taxonomy" id="463191"/>
    <lineage>
        <taxon>Bacteria</taxon>
        <taxon>Bacillati</taxon>
        <taxon>Actinomycetota</taxon>
        <taxon>Actinomycetes</taxon>
        <taxon>Kitasatosporales</taxon>
        <taxon>Streptomycetaceae</taxon>
        <taxon>Streptomyces</taxon>
    </lineage>
</organism>
<dbReference type="Proteomes" id="UP000002785">
    <property type="component" value="Chromosome"/>
</dbReference>
<evidence type="ECO:0000313" key="3">
    <source>
        <dbReference type="EMBL" id="EDY56281.1"/>
    </source>
</evidence>
<evidence type="ECO:0000259" key="2">
    <source>
        <dbReference type="Pfam" id="PF18603"/>
    </source>
</evidence>
<dbReference type="HOGENOM" id="CLU_029016_6_3_11"/>
<evidence type="ECO:0000256" key="1">
    <source>
        <dbReference type="SAM" id="MobiDB-lite"/>
    </source>
</evidence>
<feature type="domain" description="L-amino acid ligase C-terminal" evidence="2">
    <location>
        <begin position="328"/>
        <end position="398"/>
    </location>
</feature>
<accession>B5HTG7</accession>
<sequence>MTCVGRTPAGMTDVTDVRRPARPRQVYPSVRSALTFLRRGTASSRRRPRSPGGEGKGNGAGRPHCTVARMCADSPRSPQFRLLLVMPGHQLVRKGAELGFHIWSVWDPSLIEADFAPRIEEFSEQLLATDFDDETSLRATISRTAQSHGIDAVLHCGHGSSVLPVVREAWRLGLSPNPPAVYELLWAGEGDDRVPAEAPRVGVETLTVNGSHHVLGMTAQRTTGPPHFFVTGYLHPAPLTDDEQKIIGALVEERLTESGYRSGPAHTQVALLPHGPRIVSCRAHPGTDRIPLLFEIARGFDLEAAVFRGLQGSRPVVPKASRYAEVGFFLLPEGRLETYTGTEDIAVTPWVRGARFPYTVGDRVAPIGDPHARRAYVVVEGDTPEVTRERVAKARQDLVTDIRAATP</sequence>